<feature type="transmembrane region" description="Helical" evidence="1">
    <location>
        <begin position="81"/>
        <end position="101"/>
    </location>
</feature>
<protein>
    <submittedName>
        <fullName evidence="3">Peptidoglycan/LPS O-acetylase OafA/YrhL, contains acyltransferase and SGNH-hydrolase domains</fullName>
    </submittedName>
</protein>
<keyword evidence="3" id="KW-0378">Hydrolase</keyword>
<keyword evidence="4" id="KW-1185">Reference proteome</keyword>
<feature type="domain" description="Acyltransferase 3" evidence="2">
    <location>
        <begin position="10"/>
        <end position="365"/>
    </location>
</feature>
<dbReference type="InterPro" id="IPR050879">
    <property type="entry name" value="Acyltransferase_3"/>
</dbReference>
<feature type="transmembrane region" description="Helical" evidence="1">
    <location>
        <begin position="224"/>
        <end position="244"/>
    </location>
</feature>
<feature type="transmembrane region" description="Helical" evidence="1">
    <location>
        <begin position="12"/>
        <end position="31"/>
    </location>
</feature>
<dbReference type="RefSeq" id="WP_078928489.1">
    <property type="nucleotide sequence ID" value="NZ_FUXX01000012.1"/>
</dbReference>
<dbReference type="STRING" id="83771.SAMN02910357_01513"/>
<keyword evidence="1" id="KW-0472">Membrane</keyword>
<dbReference type="PANTHER" id="PTHR23028">
    <property type="entry name" value="ACETYLTRANSFERASE"/>
    <property type="match status" value="1"/>
</dbReference>
<feature type="transmembrane region" description="Helical" evidence="1">
    <location>
        <begin position="276"/>
        <end position="295"/>
    </location>
</feature>
<dbReference type="Proteomes" id="UP000242432">
    <property type="component" value="Unassembled WGS sequence"/>
</dbReference>
<dbReference type="GO" id="GO:0016787">
    <property type="term" value="F:hydrolase activity"/>
    <property type="evidence" value="ECO:0007669"/>
    <property type="project" value="UniProtKB-KW"/>
</dbReference>
<feature type="transmembrane region" description="Helical" evidence="1">
    <location>
        <begin position="160"/>
        <end position="176"/>
    </location>
</feature>
<evidence type="ECO:0000259" key="2">
    <source>
        <dbReference type="Pfam" id="PF01757"/>
    </source>
</evidence>
<feature type="transmembrane region" description="Helical" evidence="1">
    <location>
        <begin position="347"/>
        <end position="369"/>
    </location>
</feature>
<dbReference type="GO" id="GO:0016747">
    <property type="term" value="F:acyltransferase activity, transferring groups other than amino-acyl groups"/>
    <property type="evidence" value="ECO:0007669"/>
    <property type="project" value="InterPro"/>
</dbReference>
<dbReference type="EMBL" id="FUXX01000012">
    <property type="protein sequence ID" value="SKA60870.1"/>
    <property type="molecule type" value="Genomic_DNA"/>
</dbReference>
<evidence type="ECO:0000256" key="1">
    <source>
        <dbReference type="SAM" id="Phobius"/>
    </source>
</evidence>
<keyword evidence="3" id="KW-0808">Transferase</keyword>
<gene>
    <name evidence="3" type="ORF">SAMN02745213_00968</name>
</gene>
<keyword evidence="1" id="KW-1133">Transmembrane helix</keyword>
<proteinExistence type="predicted"/>
<sequence length="381" mass="43424">MRKYSERGFKNLEFLRFLLIWAVVGVHIAYLNLSGAEQFSWLVKWTSGWQAVEMFFIMSGFFLFYKIRTEETVLHFALRKWLRLAPFIIALTLVGYIAAGFDIMQYPLSVNIFNSVLLLDWNTHHFGPDATILYVAWFANALFFVSVIYFCIFKALGHEKATLLIGAISFICFYMYSRHVYIVVPFIFPMVRGFAYIGFGFLLCEVWKSYTATRKQENDSSVHIGVSILEAVLLLAIVISLFGGSTGIPTPDGLTVPPDQIATLTAQTWFPELTRWALDGVWLQLCFVALFWLFLCNRGIISRGLNNSVSVTLGKYSYAIFLVHTIVIRALRDYVNLPKLEWSYENPVLLISLICIGIFAAAVAAHHLLEQPLTKWANSKL</sequence>
<evidence type="ECO:0000313" key="3">
    <source>
        <dbReference type="EMBL" id="SKA60870.1"/>
    </source>
</evidence>
<organism evidence="3 4">
    <name type="scientific">Succinivibrio dextrinosolvens DSM 3072</name>
    <dbReference type="NCBI Taxonomy" id="1123324"/>
    <lineage>
        <taxon>Bacteria</taxon>
        <taxon>Pseudomonadati</taxon>
        <taxon>Pseudomonadota</taxon>
        <taxon>Gammaproteobacteria</taxon>
        <taxon>Aeromonadales</taxon>
        <taxon>Succinivibrionaceae</taxon>
        <taxon>Succinivibrio</taxon>
    </lineage>
</organism>
<feature type="transmembrane region" description="Helical" evidence="1">
    <location>
        <begin position="182"/>
        <end position="203"/>
    </location>
</feature>
<keyword evidence="3" id="KW-0012">Acyltransferase</keyword>
<feature type="transmembrane region" description="Helical" evidence="1">
    <location>
        <begin position="51"/>
        <end position="69"/>
    </location>
</feature>
<evidence type="ECO:0000313" key="4">
    <source>
        <dbReference type="Proteomes" id="UP000242432"/>
    </source>
</evidence>
<keyword evidence="1" id="KW-0812">Transmembrane</keyword>
<name>A0A1T4V7D1_9GAMM</name>
<accession>A0A1T4V7D1</accession>
<feature type="transmembrane region" description="Helical" evidence="1">
    <location>
        <begin position="131"/>
        <end position="153"/>
    </location>
</feature>
<feature type="transmembrane region" description="Helical" evidence="1">
    <location>
        <begin position="316"/>
        <end position="335"/>
    </location>
</feature>
<dbReference type="InterPro" id="IPR002656">
    <property type="entry name" value="Acyl_transf_3_dom"/>
</dbReference>
<dbReference type="Pfam" id="PF01757">
    <property type="entry name" value="Acyl_transf_3"/>
    <property type="match status" value="1"/>
</dbReference>
<dbReference type="AlphaFoldDB" id="A0A1T4V7D1"/>
<reference evidence="4" key="1">
    <citation type="submission" date="2017-02" db="EMBL/GenBank/DDBJ databases">
        <authorList>
            <person name="Varghese N."/>
            <person name="Submissions S."/>
        </authorList>
    </citation>
    <scope>NUCLEOTIDE SEQUENCE [LARGE SCALE GENOMIC DNA]</scope>
    <source>
        <strain evidence="4">DSM 3072</strain>
    </source>
</reference>